<evidence type="ECO:0000256" key="3">
    <source>
        <dbReference type="PROSITE-ProRule" id="PRU00023"/>
    </source>
</evidence>
<dbReference type="PANTHER" id="PTHR24136">
    <property type="entry name" value="SOWAH (DROSOPHILA) HOMOLOG"/>
    <property type="match status" value="1"/>
</dbReference>
<dbReference type="InterPro" id="IPR009061">
    <property type="entry name" value="DNA-bd_dom_put_sf"/>
</dbReference>
<keyword evidence="2 3" id="KW-0040">ANK repeat</keyword>
<protein>
    <submittedName>
        <fullName evidence="5">Ankyrin repeat protein/DNA-binding transcriptional MerR regulator</fullName>
    </submittedName>
</protein>
<feature type="repeat" description="ANK" evidence="3">
    <location>
        <begin position="458"/>
        <end position="487"/>
    </location>
</feature>
<dbReference type="EMBL" id="JAUSUO010000010">
    <property type="protein sequence ID" value="MDQ0344701.1"/>
    <property type="molecule type" value="Genomic_DNA"/>
</dbReference>
<dbReference type="PANTHER" id="PTHR24136:SF15">
    <property type="entry name" value="ANK_REP_REGION DOMAIN-CONTAINING PROTEIN"/>
    <property type="match status" value="1"/>
</dbReference>
<dbReference type="PROSITE" id="PS50088">
    <property type="entry name" value="ANK_REPEAT"/>
    <property type="match status" value="3"/>
</dbReference>
<dbReference type="SUPFAM" id="SSF48403">
    <property type="entry name" value="Ankyrin repeat"/>
    <property type="match status" value="1"/>
</dbReference>
<comment type="caution">
    <text evidence="5">The sequence shown here is derived from an EMBL/GenBank/DDBJ whole genome shotgun (WGS) entry which is preliminary data.</text>
</comment>
<evidence type="ECO:0000259" key="4">
    <source>
        <dbReference type="PROSITE" id="PS50937"/>
    </source>
</evidence>
<dbReference type="SMART" id="SM00422">
    <property type="entry name" value="HTH_MERR"/>
    <property type="match status" value="1"/>
</dbReference>
<name>A0ABU0D8G2_9BACI</name>
<evidence type="ECO:0000256" key="1">
    <source>
        <dbReference type="ARBA" id="ARBA00022737"/>
    </source>
</evidence>
<dbReference type="PROSITE" id="PS50297">
    <property type="entry name" value="ANK_REP_REGION"/>
    <property type="match status" value="2"/>
</dbReference>
<keyword evidence="1" id="KW-0677">Repeat</keyword>
<dbReference type="SUPFAM" id="SSF46955">
    <property type="entry name" value="Putative DNA-binding domain"/>
    <property type="match status" value="1"/>
</dbReference>
<dbReference type="InterPro" id="IPR002110">
    <property type="entry name" value="Ankyrin_rpt"/>
</dbReference>
<dbReference type="Gene3D" id="1.10.1660.10">
    <property type="match status" value="1"/>
</dbReference>
<dbReference type="InterPro" id="IPR051573">
    <property type="entry name" value="Ankyrin-SOCS_box_domain"/>
</dbReference>
<dbReference type="InterPro" id="IPR000551">
    <property type="entry name" value="MerR-type_HTH_dom"/>
</dbReference>
<evidence type="ECO:0000256" key="2">
    <source>
        <dbReference type="ARBA" id="ARBA00023043"/>
    </source>
</evidence>
<feature type="domain" description="HTH merR-type" evidence="4">
    <location>
        <begin position="1"/>
        <end position="61"/>
    </location>
</feature>
<evidence type="ECO:0000313" key="5">
    <source>
        <dbReference type="EMBL" id="MDQ0344701.1"/>
    </source>
</evidence>
<dbReference type="Pfam" id="PF13411">
    <property type="entry name" value="MerR_1"/>
    <property type="match status" value="1"/>
</dbReference>
<dbReference type="InterPro" id="IPR036770">
    <property type="entry name" value="Ankyrin_rpt-contain_sf"/>
</dbReference>
<dbReference type="Pfam" id="PF12796">
    <property type="entry name" value="Ank_2"/>
    <property type="match status" value="2"/>
</dbReference>
<dbReference type="SMART" id="SM00248">
    <property type="entry name" value="ANK"/>
    <property type="match status" value="8"/>
</dbReference>
<feature type="repeat" description="ANK" evidence="3">
    <location>
        <begin position="325"/>
        <end position="358"/>
    </location>
</feature>
<reference evidence="5 6" key="1">
    <citation type="submission" date="2023-07" db="EMBL/GenBank/DDBJ databases">
        <title>Genomic Encyclopedia of Type Strains, Phase IV (KMG-IV): sequencing the most valuable type-strain genomes for metagenomic binning, comparative biology and taxonomic classification.</title>
        <authorList>
            <person name="Goeker M."/>
        </authorList>
    </citation>
    <scope>NUCLEOTIDE SEQUENCE [LARGE SCALE GENOMIC DNA]</scope>
    <source>
        <strain evidence="5 6">DSM 27848</strain>
    </source>
</reference>
<accession>A0ABU0D8G2</accession>
<dbReference type="CDD" id="cd01106">
    <property type="entry name" value="HTH_TipAL-Mta"/>
    <property type="match status" value="1"/>
</dbReference>
<evidence type="ECO:0000313" key="6">
    <source>
        <dbReference type="Proteomes" id="UP001232343"/>
    </source>
</evidence>
<dbReference type="Gene3D" id="1.25.40.20">
    <property type="entry name" value="Ankyrin repeat-containing domain"/>
    <property type="match status" value="3"/>
</dbReference>
<gene>
    <name evidence="5" type="ORF">J2S14_003545</name>
</gene>
<proteinExistence type="predicted"/>
<organism evidence="5 6">
    <name type="scientific">Lederbergia wuyishanensis</name>
    <dbReference type="NCBI Taxonomy" id="1347903"/>
    <lineage>
        <taxon>Bacteria</taxon>
        <taxon>Bacillati</taxon>
        <taxon>Bacillota</taxon>
        <taxon>Bacilli</taxon>
        <taxon>Bacillales</taxon>
        <taxon>Bacillaceae</taxon>
        <taxon>Lederbergia</taxon>
    </lineage>
</organism>
<dbReference type="Proteomes" id="UP001232343">
    <property type="component" value="Unassembled WGS sequence"/>
</dbReference>
<sequence>MAGVTKRTLRYYDRIGLLEPRKVSESGHRLYADGDLVRLEQIMTLKFIGFSLAQIRSIVDMSDMNLAVVLSMQREWMEDNIKRMQLALQAIKEAERIIEYGQEETAEQLKRIIEVVEMATNRDWSSEFLLAAINYNEEKAKTILAANHEIPTLSIYVAAALGEAKIVQEMLEKDASLAVKPGGPENWEPLLYLCFSCFLKKREYEERFVQTAKLLIEYGADVNSSYTQKDDPHERQLSCLYGVAGIAGNAAVAEILLAEGANPNDGESLYHAAELPEYECLEVLYRYGADLNATPALFRKLDFDDYFGVKWFLEHGADPNLTLGDQGTTLHWAVYRDRSVATIELLLKHGAQVNLKTPDGKTAYTLATRFGRTDIIDILCRHGAVTDVENVDRLFGAYAVVDEPTVHGMIKNEPTLISSLSYNDQLMLLEFAELNKAETVSLMLNTGFDHTVQKGVGTALHIAAWFGHIETVQVLINHGASLTLQNVYGGTPLGSAIHGSIHCNPSREGSHAAVVEALILAGAEVPAKAVGNKEVFEILQKYGAE</sequence>
<feature type="repeat" description="ANK" evidence="3">
    <location>
        <begin position="359"/>
        <end position="391"/>
    </location>
</feature>
<keyword evidence="6" id="KW-1185">Reference proteome</keyword>
<dbReference type="PROSITE" id="PS50937">
    <property type="entry name" value="HTH_MERR_2"/>
    <property type="match status" value="1"/>
</dbReference>